<organism evidence="2 3">
    <name type="scientific">Chiloscyllium punctatum</name>
    <name type="common">Brownbanded bambooshark</name>
    <name type="synonym">Hemiscyllium punctatum</name>
    <dbReference type="NCBI Taxonomy" id="137246"/>
    <lineage>
        <taxon>Eukaryota</taxon>
        <taxon>Metazoa</taxon>
        <taxon>Chordata</taxon>
        <taxon>Craniata</taxon>
        <taxon>Vertebrata</taxon>
        <taxon>Chondrichthyes</taxon>
        <taxon>Elasmobranchii</taxon>
        <taxon>Galeomorphii</taxon>
        <taxon>Galeoidea</taxon>
        <taxon>Orectolobiformes</taxon>
        <taxon>Hemiscylliidae</taxon>
        <taxon>Chiloscyllium</taxon>
    </lineage>
</organism>
<feature type="region of interest" description="Disordered" evidence="1">
    <location>
        <begin position="1"/>
        <end position="27"/>
    </location>
</feature>
<evidence type="ECO:0000313" key="2">
    <source>
        <dbReference type="EMBL" id="GCC23892.1"/>
    </source>
</evidence>
<proteinExistence type="predicted"/>
<sequence length="86" mass="9847">MPSLVRTPDRHSPQQPRTPDLKQSDSLSLRVAGLQARATTPGELQRYSIDTSTQRHKALRMMSVRRLSVRARPRTRARPLLINIHI</sequence>
<dbReference type="EMBL" id="BEZZ01000042">
    <property type="protein sequence ID" value="GCC23892.1"/>
    <property type="molecule type" value="Genomic_DNA"/>
</dbReference>
<reference evidence="2 3" key="1">
    <citation type="journal article" date="2018" name="Nat. Ecol. Evol.">
        <title>Shark genomes provide insights into elasmobranch evolution and the origin of vertebrates.</title>
        <authorList>
            <person name="Hara Y"/>
            <person name="Yamaguchi K"/>
            <person name="Onimaru K"/>
            <person name="Kadota M"/>
            <person name="Koyanagi M"/>
            <person name="Keeley SD"/>
            <person name="Tatsumi K"/>
            <person name="Tanaka K"/>
            <person name="Motone F"/>
            <person name="Kageyama Y"/>
            <person name="Nozu R"/>
            <person name="Adachi N"/>
            <person name="Nishimura O"/>
            <person name="Nakagawa R"/>
            <person name="Tanegashima C"/>
            <person name="Kiyatake I"/>
            <person name="Matsumoto R"/>
            <person name="Murakumo K"/>
            <person name="Nishida K"/>
            <person name="Terakita A"/>
            <person name="Kuratani S"/>
            <person name="Sato K"/>
            <person name="Hyodo S Kuraku.S."/>
        </authorList>
    </citation>
    <scope>NUCLEOTIDE SEQUENCE [LARGE SCALE GENOMIC DNA]</scope>
</reference>
<comment type="caution">
    <text evidence="2">The sequence shown here is derived from an EMBL/GenBank/DDBJ whole genome shotgun (WGS) entry which is preliminary data.</text>
</comment>
<keyword evidence="3" id="KW-1185">Reference proteome</keyword>
<dbReference type="AlphaFoldDB" id="A0A401S0G8"/>
<dbReference type="Proteomes" id="UP000287033">
    <property type="component" value="Unassembled WGS sequence"/>
</dbReference>
<evidence type="ECO:0000256" key="1">
    <source>
        <dbReference type="SAM" id="MobiDB-lite"/>
    </source>
</evidence>
<evidence type="ECO:0000313" key="3">
    <source>
        <dbReference type="Proteomes" id="UP000287033"/>
    </source>
</evidence>
<gene>
    <name evidence="2" type="ORF">chiPu_0002290</name>
</gene>
<name>A0A401S0G8_CHIPU</name>
<protein>
    <submittedName>
        <fullName evidence="2">Uncharacterized protein</fullName>
    </submittedName>
</protein>
<accession>A0A401S0G8</accession>